<comment type="caution">
    <text evidence="1">The sequence shown here is derived from an EMBL/GenBank/DDBJ whole genome shotgun (WGS) entry which is preliminary data.</text>
</comment>
<protein>
    <recommendedName>
        <fullName evidence="3">TerD domain-containing protein</fullName>
    </recommendedName>
</protein>
<evidence type="ECO:0000313" key="2">
    <source>
        <dbReference type="Proteomes" id="UP000028134"/>
    </source>
</evidence>
<dbReference type="EMBL" id="JNHI01000003">
    <property type="protein sequence ID" value="KDS32712.1"/>
    <property type="molecule type" value="Genomic_DNA"/>
</dbReference>
<dbReference type="PATRIC" id="fig|1339350.3.peg.885"/>
<dbReference type="AlphaFoldDB" id="A0A078RFG2"/>
<proteinExistence type="predicted"/>
<evidence type="ECO:0008006" key="3">
    <source>
        <dbReference type="Google" id="ProtNLM"/>
    </source>
</evidence>
<gene>
    <name evidence="1" type="ORF">M097_0914</name>
</gene>
<evidence type="ECO:0000313" key="1">
    <source>
        <dbReference type="EMBL" id="KDS32712.1"/>
    </source>
</evidence>
<accession>A0A078RFG2</accession>
<reference evidence="1 2" key="1">
    <citation type="submission" date="2014-04" db="EMBL/GenBank/DDBJ databases">
        <authorList>
            <person name="Sears C."/>
            <person name="Carroll K."/>
            <person name="Sack B.R."/>
            <person name="Qadri F."/>
            <person name="Myers L.L."/>
            <person name="Chung G.-T."/>
            <person name="Escheverria P."/>
            <person name="Fraser C.M."/>
            <person name="Sadzewicz L."/>
            <person name="Shefchek K.A."/>
            <person name="Tallon L."/>
            <person name="Das S.P."/>
            <person name="Daugherty S."/>
            <person name="Mongodin E.F."/>
        </authorList>
    </citation>
    <scope>NUCLEOTIDE SEQUENCE [LARGE SCALE GENOMIC DNA]</scope>
    <source>
        <strain evidence="2">3775 SL(B) 10 (iv)</strain>
    </source>
</reference>
<dbReference type="RefSeq" id="WP_005651916.1">
    <property type="nucleotide sequence ID" value="NZ_JNHI01000003.1"/>
</dbReference>
<sequence>MAEVQLKRKITLRRKEKPAEFTFDGLLKVKLLWQSKTDLDLCIFFKRKDGQIGGVFSSAFRQKKSDLGNLSEFPFMLHKGDEAEPAPGGESIEQINIASLNDIDTAHVCVLNYSKAIDGEEVNFAQDSGRVEIQSDSGDYLEVLIDATEDGHVYHVCSIKNNEGINSVINEGVVMDLGTAFDKIPGFSLICE</sequence>
<name>A0A078RFG2_PHOVU</name>
<organism evidence="1 2">
    <name type="scientific">Phocaeicola vulgatus str. 3775 SL</name>
    <name type="common">B</name>
    <name type="synonym">iv</name>
    <dbReference type="NCBI Taxonomy" id="1339350"/>
    <lineage>
        <taxon>Bacteria</taxon>
        <taxon>Pseudomonadati</taxon>
        <taxon>Bacteroidota</taxon>
        <taxon>Bacteroidia</taxon>
        <taxon>Bacteroidales</taxon>
        <taxon>Bacteroidaceae</taxon>
        <taxon>Phocaeicola</taxon>
    </lineage>
</organism>
<dbReference type="Proteomes" id="UP000028134">
    <property type="component" value="Unassembled WGS sequence"/>
</dbReference>
<dbReference type="GeneID" id="31795773"/>